<dbReference type="Gene3D" id="3.40.1090.10">
    <property type="entry name" value="Cytosolic phospholipase A2 catalytic domain"/>
    <property type="match status" value="1"/>
</dbReference>
<evidence type="ECO:0000313" key="6">
    <source>
        <dbReference type="EMBL" id="SDY44521.1"/>
    </source>
</evidence>
<evidence type="ECO:0000256" key="4">
    <source>
        <dbReference type="SAM" id="Phobius"/>
    </source>
</evidence>
<accession>A0A1H3JXB0</accession>
<dbReference type="RefSeq" id="WP_176973988.1">
    <property type="nucleotide sequence ID" value="NZ_FNOY01000036.1"/>
</dbReference>
<dbReference type="InterPro" id="IPR002641">
    <property type="entry name" value="PNPLA_dom"/>
</dbReference>
<protein>
    <submittedName>
        <fullName evidence="6">NTE family protein</fullName>
    </submittedName>
</protein>
<evidence type="ECO:0000256" key="2">
    <source>
        <dbReference type="ARBA" id="ARBA00022963"/>
    </source>
</evidence>
<dbReference type="InterPro" id="IPR050301">
    <property type="entry name" value="NTE"/>
</dbReference>
<dbReference type="InterPro" id="IPR016035">
    <property type="entry name" value="Acyl_Trfase/lysoPLipase"/>
</dbReference>
<name>A0A1H3JXB0_9PROT</name>
<keyword evidence="7" id="KW-1185">Reference proteome</keyword>
<dbReference type="AlphaFoldDB" id="A0A1H3JXB0"/>
<reference evidence="6 7" key="1">
    <citation type="submission" date="2016-10" db="EMBL/GenBank/DDBJ databases">
        <authorList>
            <person name="de Groot N.N."/>
        </authorList>
    </citation>
    <scope>NUCLEOTIDE SEQUENCE [LARGE SCALE GENOMIC DNA]</scope>
    <source>
        <strain evidence="6 7">Nm1</strain>
    </source>
</reference>
<feature type="transmembrane region" description="Helical" evidence="4">
    <location>
        <begin position="562"/>
        <end position="588"/>
    </location>
</feature>
<evidence type="ECO:0000313" key="7">
    <source>
        <dbReference type="Proteomes" id="UP000198640"/>
    </source>
</evidence>
<feature type="transmembrane region" description="Helical" evidence="4">
    <location>
        <begin position="476"/>
        <end position="500"/>
    </location>
</feature>
<dbReference type="SUPFAM" id="SSF52151">
    <property type="entry name" value="FabD/lysophospholipase-like"/>
    <property type="match status" value="1"/>
</dbReference>
<organism evidence="6 7">
    <name type="scientific">Nitrosomonas halophila</name>
    <dbReference type="NCBI Taxonomy" id="44576"/>
    <lineage>
        <taxon>Bacteria</taxon>
        <taxon>Pseudomonadati</taxon>
        <taxon>Pseudomonadota</taxon>
        <taxon>Betaproteobacteria</taxon>
        <taxon>Nitrosomonadales</taxon>
        <taxon>Nitrosomonadaceae</taxon>
        <taxon>Nitrosomonas</taxon>
    </lineage>
</organism>
<keyword evidence="4" id="KW-1133">Transmembrane helix</keyword>
<sequence length="602" mass="67003">MKAVDSNQRLGLALSGGGFRASFFHIGVLARMAEMGMLKHVESISTVSGGSIVGAAYYLLLKELLESKTDQEITDADYVALVQYLESHFLAAVQHNLAMRTFANPFKNMRMVMPNYSRSDTIGELYERIIYRPLIDVGERRIRMSDLLIQPKGMEQTFHPWDSVLGNPRRKHKVPVLILNATSLNSGHSWHFTAMSMGEEPPRNANFRDIDKKDRYRRVRYEDITTRKPYFLLGNAVAASACVPGLFPPLAVSNLYQDCRVQLVDGGVFDNQGIAGLFDPDCLCTDFIVSDAAGQADASDNPKTDLLSVLATSSSILAGRVREEMVNNLIQTQAARTAYFHLTRGLFARDIEYNNQPSVIRPSPVMSTGLVSSTTFEVAESAQRELSKIRTDLDAFTDVEAGCLAADGYQMSAPQLAKLKQYTAASVAVYWQFSRYRPLLKEGDSRMLDQLALARHQYFKPLLYALKGVANGKQSLGLALVSLPAIASLVLIVWLINQLMKDMLGIDFLQIMTSPASFQQFLFDIAPAAYFLLIALVLSKIADLFYQGSGKWLGWLHRILKGPLALITVLAIRIVLPAVFAIPVIIYLHTIDKYFIKVMGKY</sequence>
<dbReference type="PANTHER" id="PTHR14226:SF78">
    <property type="entry name" value="SLR0060 PROTEIN"/>
    <property type="match status" value="1"/>
</dbReference>
<gene>
    <name evidence="6" type="ORF">SAMN05421881_103611</name>
</gene>
<keyword evidence="3" id="KW-0443">Lipid metabolism</keyword>
<keyword evidence="2" id="KW-0442">Lipid degradation</keyword>
<dbReference type="GO" id="GO:0016787">
    <property type="term" value="F:hydrolase activity"/>
    <property type="evidence" value="ECO:0007669"/>
    <property type="project" value="UniProtKB-KW"/>
</dbReference>
<dbReference type="Proteomes" id="UP000198640">
    <property type="component" value="Unassembled WGS sequence"/>
</dbReference>
<dbReference type="EMBL" id="FNOY01000036">
    <property type="protein sequence ID" value="SDY44521.1"/>
    <property type="molecule type" value="Genomic_DNA"/>
</dbReference>
<dbReference type="STRING" id="44576.SAMN05421881_103611"/>
<evidence type="ECO:0000256" key="3">
    <source>
        <dbReference type="ARBA" id="ARBA00023098"/>
    </source>
</evidence>
<dbReference type="GO" id="GO:0016042">
    <property type="term" value="P:lipid catabolic process"/>
    <property type="evidence" value="ECO:0007669"/>
    <property type="project" value="UniProtKB-KW"/>
</dbReference>
<evidence type="ECO:0000259" key="5">
    <source>
        <dbReference type="Pfam" id="PF01734"/>
    </source>
</evidence>
<proteinExistence type="predicted"/>
<dbReference type="Pfam" id="PF01734">
    <property type="entry name" value="Patatin"/>
    <property type="match status" value="1"/>
</dbReference>
<keyword evidence="1" id="KW-0378">Hydrolase</keyword>
<feature type="domain" description="PNPLA" evidence="5">
    <location>
        <begin position="12"/>
        <end position="273"/>
    </location>
</feature>
<keyword evidence="4" id="KW-0472">Membrane</keyword>
<keyword evidence="4" id="KW-0812">Transmembrane</keyword>
<feature type="transmembrane region" description="Helical" evidence="4">
    <location>
        <begin position="521"/>
        <end position="542"/>
    </location>
</feature>
<evidence type="ECO:0000256" key="1">
    <source>
        <dbReference type="ARBA" id="ARBA00022801"/>
    </source>
</evidence>
<dbReference type="PANTHER" id="PTHR14226">
    <property type="entry name" value="NEUROPATHY TARGET ESTERASE/SWISS CHEESE D.MELANOGASTER"/>
    <property type="match status" value="1"/>
</dbReference>